<organism evidence="1 2">
    <name type="scientific">Sinanodonta woodiana</name>
    <name type="common">Chinese pond mussel</name>
    <name type="synonym">Anodonta woodiana</name>
    <dbReference type="NCBI Taxonomy" id="1069815"/>
    <lineage>
        <taxon>Eukaryota</taxon>
        <taxon>Metazoa</taxon>
        <taxon>Spiralia</taxon>
        <taxon>Lophotrochozoa</taxon>
        <taxon>Mollusca</taxon>
        <taxon>Bivalvia</taxon>
        <taxon>Autobranchia</taxon>
        <taxon>Heteroconchia</taxon>
        <taxon>Palaeoheterodonta</taxon>
        <taxon>Unionida</taxon>
        <taxon>Unionoidea</taxon>
        <taxon>Unionidae</taxon>
        <taxon>Unioninae</taxon>
        <taxon>Sinanodonta</taxon>
    </lineage>
</organism>
<sequence length="202" mass="23291">MVDIYEISFIRKTEKVTDKDFNALKYATIDDLAVLMILAGVHKDQLVIFQDKHSVLKTSNLKWSYIVRRVVGTVIDNIKVFTESGKIRDSGFSIEYIRNVIIIHVQTIINFRWYGLNKIIISNIPRVTGVYRLFVFSSEKFEIVTTYPWRHSTDNFPGTVYVILNCGEEERSILVTSNKTLIRVAIWYCLEFVAGTPQSITA</sequence>
<dbReference type="Proteomes" id="UP001634394">
    <property type="component" value="Unassembled WGS sequence"/>
</dbReference>
<reference evidence="1 2" key="1">
    <citation type="submission" date="2024-11" db="EMBL/GenBank/DDBJ databases">
        <title>Chromosome-level genome assembly of the freshwater bivalve Anodonta woodiana.</title>
        <authorList>
            <person name="Chen X."/>
        </authorList>
    </citation>
    <scope>NUCLEOTIDE SEQUENCE [LARGE SCALE GENOMIC DNA]</scope>
    <source>
        <strain evidence="1">MN2024</strain>
        <tissue evidence="1">Gills</tissue>
    </source>
</reference>
<dbReference type="AlphaFoldDB" id="A0ABD3W6P7"/>
<dbReference type="EMBL" id="JBJQND010000008">
    <property type="protein sequence ID" value="KAL3869559.1"/>
    <property type="molecule type" value="Genomic_DNA"/>
</dbReference>
<evidence type="ECO:0000313" key="2">
    <source>
        <dbReference type="Proteomes" id="UP001634394"/>
    </source>
</evidence>
<protein>
    <submittedName>
        <fullName evidence="1">Uncharacterized protein</fullName>
    </submittedName>
</protein>
<evidence type="ECO:0000313" key="1">
    <source>
        <dbReference type="EMBL" id="KAL3869559.1"/>
    </source>
</evidence>
<comment type="caution">
    <text evidence="1">The sequence shown here is derived from an EMBL/GenBank/DDBJ whole genome shotgun (WGS) entry which is preliminary data.</text>
</comment>
<proteinExistence type="predicted"/>
<keyword evidence="2" id="KW-1185">Reference proteome</keyword>
<accession>A0ABD3W6P7</accession>
<name>A0ABD3W6P7_SINWO</name>
<gene>
    <name evidence="1" type="ORF">ACJMK2_042227</name>
</gene>